<evidence type="ECO:0000313" key="8">
    <source>
        <dbReference type="EnsemblMetazoa" id="AALFPA23_015819.P23052"/>
    </source>
</evidence>
<dbReference type="Proteomes" id="UP000069940">
    <property type="component" value="Unassembled WGS sequence"/>
</dbReference>
<dbReference type="PROSITE" id="PS50157">
    <property type="entry name" value="ZINC_FINGER_C2H2_2"/>
    <property type="match status" value="5"/>
</dbReference>
<dbReference type="GeneID" id="115267258"/>
<evidence type="ECO:0000256" key="2">
    <source>
        <dbReference type="ARBA" id="ARBA00022737"/>
    </source>
</evidence>
<keyword evidence="3 5" id="KW-0863">Zinc-finger</keyword>
<evidence type="ECO:0000256" key="6">
    <source>
        <dbReference type="SAM" id="MobiDB-lite"/>
    </source>
</evidence>
<feature type="domain" description="C2H2-type" evidence="7">
    <location>
        <begin position="499"/>
        <end position="526"/>
    </location>
</feature>
<keyword evidence="9" id="KW-1185">Reference proteome</keyword>
<dbReference type="RefSeq" id="XP_029730020.2">
    <property type="nucleotide sequence ID" value="XM_029874160.2"/>
</dbReference>
<keyword evidence="4" id="KW-0862">Zinc</keyword>
<dbReference type="Pfam" id="PF00096">
    <property type="entry name" value="zf-C2H2"/>
    <property type="match status" value="5"/>
</dbReference>
<dbReference type="PANTHER" id="PTHR24379">
    <property type="entry name" value="KRAB AND ZINC FINGER DOMAIN-CONTAINING"/>
    <property type="match status" value="1"/>
</dbReference>
<evidence type="ECO:0000313" key="9">
    <source>
        <dbReference type="Proteomes" id="UP000069940"/>
    </source>
</evidence>
<dbReference type="EnsemblMetazoa" id="AALFPA23_015819.R23052">
    <property type="protein sequence ID" value="AALFPA23_015819.P23052"/>
    <property type="gene ID" value="AALFPA23_015819"/>
</dbReference>
<dbReference type="InterPro" id="IPR036236">
    <property type="entry name" value="Znf_C2H2_sf"/>
</dbReference>
<dbReference type="InterPro" id="IPR013087">
    <property type="entry name" value="Znf_C2H2_type"/>
</dbReference>
<evidence type="ECO:0000256" key="4">
    <source>
        <dbReference type="ARBA" id="ARBA00022833"/>
    </source>
</evidence>
<protein>
    <recommendedName>
        <fullName evidence="7">C2H2-type domain-containing protein</fullName>
    </recommendedName>
</protein>
<sequence>MQCAVPSCPGWEKRLVPFPQNLVLQSRWKRAIEAGTGLRIPTYHCGALCSWHFGDDQTRSAAGEYWEPYRFLHRKGKPVEVGSCRFCLKFADRQNMVSDEAMLNNDDLVRLVRYALKIDLTADDILKDVCKECESKVKVVDKWLKGSRKTETEYRALEFARKKIAFQPVRTKVVKDKPPVASEAPMAVSLEVEFMETKVEDPEDEYEQEQTIAQMEPTVESGDTNEDHDYAMEERLNDSFGNAHVVVSEEIITVRPLIPVVKKFNFPPNTHSKRGPQKRAKPKDTGQQMKYREYLSKKCHICDTVLDSPEDLVAHLTQKHCSGSPYKCTECGKSFKLITSYNRHLGFHDQSNRPLKCCYCPMGFKYNYSLLNHENRQHGAKHQIAAKKKPTEKAFQCTKCNKAFKTNYDLLDHDRYIHQQLPGTTCKLCGKHFRNRSSLRKHHLVHTGDRPYDCPHCDAVFRNTTSLVRHVAHNHKGMERIDPGDIVEEEPEEQDHTEYKCAICNEEFVTQAELVQHINVTHIGSV</sequence>
<dbReference type="PROSITE" id="PS00028">
    <property type="entry name" value="ZINC_FINGER_C2H2_1"/>
    <property type="match status" value="5"/>
</dbReference>
<evidence type="ECO:0000256" key="3">
    <source>
        <dbReference type="ARBA" id="ARBA00022771"/>
    </source>
</evidence>
<evidence type="ECO:0000256" key="1">
    <source>
        <dbReference type="ARBA" id="ARBA00022723"/>
    </source>
</evidence>
<feature type="domain" description="C2H2-type" evidence="7">
    <location>
        <begin position="395"/>
        <end position="418"/>
    </location>
</feature>
<dbReference type="PANTHER" id="PTHR24379:SF127">
    <property type="entry name" value="BLOODY FINGERS-RELATED"/>
    <property type="match status" value="1"/>
</dbReference>
<feature type="domain" description="C2H2-type" evidence="7">
    <location>
        <begin position="452"/>
        <end position="480"/>
    </location>
</feature>
<proteinExistence type="predicted"/>
<name>A0ABM1Z7N3_AEDAL</name>
<evidence type="ECO:0000259" key="7">
    <source>
        <dbReference type="PROSITE" id="PS50157"/>
    </source>
</evidence>
<dbReference type="SMART" id="SM00355">
    <property type="entry name" value="ZnF_C2H2"/>
    <property type="match status" value="7"/>
</dbReference>
<dbReference type="SUPFAM" id="SSF57667">
    <property type="entry name" value="beta-beta-alpha zinc fingers"/>
    <property type="match status" value="3"/>
</dbReference>
<evidence type="ECO:0000256" key="5">
    <source>
        <dbReference type="PROSITE-ProRule" id="PRU00042"/>
    </source>
</evidence>
<feature type="region of interest" description="Disordered" evidence="6">
    <location>
        <begin position="266"/>
        <end position="287"/>
    </location>
</feature>
<feature type="compositionally biased region" description="Basic residues" evidence="6">
    <location>
        <begin position="271"/>
        <end position="281"/>
    </location>
</feature>
<keyword evidence="1" id="KW-0479">Metal-binding</keyword>
<feature type="domain" description="C2H2-type" evidence="7">
    <location>
        <begin position="424"/>
        <end position="451"/>
    </location>
</feature>
<feature type="domain" description="C2H2-type" evidence="7">
    <location>
        <begin position="326"/>
        <end position="353"/>
    </location>
</feature>
<keyword evidence="2" id="KW-0677">Repeat</keyword>
<dbReference type="Gene3D" id="3.30.160.60">
    <property type="entry name" value="Classic Zinc Finger"/>
    <property type="match status" value="5"/>
</dbReference>
<accession>A0ABM1Z7N3</accession>
<organism evidence="8 9">
    <name type="scientific">Aedes albopictus</name>
    <name type="common">Asian tiger mosquito</name>
    <name type="synonym">Stegomyia albopicta</name>
    <dbReference type="NCBI Taxonomy" id="7160"/>
    <lineage>
        <taxon>Eukaryota</taxon>
        <taxon>Metazoa</taxon>
        <taxon>Ecdysozoa</taxon>
        <taxon>Arthropoda</taxon>
        <taxon>Hexapoda</taxon>
        <taxon>Insecta</taxon>
        <taxon>Pterygota</taxon>
        <taxon>Neoptera</taxon>
        <taxon>Endopterygota</taxon>
        <taxon>Diptera</taxon>
        <taxon>Nematocera</taxon>
        <taxon>Culicoidea</taxon>
        <taxon>Culicidae</taxon>
        <taxon>Culicinae</taxon>
        <taxon>Aedini</taxon>
        <taxon>Aedes</taxon>
        <taxon>Stegomyia</taxon>
    </lineage>
</organism>
<reference evidence="9" key="1">
    <citation type="journal article" date="2015" name="Proc. Natl. Acad. Sci. U.S.A.">
        <title>Genome sequence of the Asian Tiger mosquito, Aedes albopictus, reveals insights into its biology, genetics, and evolution.</title>
        <authorList>
            <person name="Chen X.G."/>
            <person name="Jiang X."/>
            <person name="Gu J."/>
            <person name="Xu M."/>
            <person name="Wu Y."/>
            <person name="Deng Y."/>
            <person name="Zhang C."/>
            <person name="Bonizzoni M."/>
            <person name="Dermauw W."/>
            <person name="Vontas J."/>
            <person name="Armbruster P."/>
            <person name="Huang X."/>
            <person name="Yang Y."/>
            <person name="Zhang H."/>
            <person name="He W."/>
            <person name="Peng H."/>
            <person name="Liu Y."/>
            <person name="Wu K."/>
            <person name="Chen J."/>
            <person name="Lirakis M."/>
            <person name="Topalis P."/>
            <person name="Van Leeuwen T."/>
            <person name="Hall A.B."/>
            <person name="Jiang X."/>
            <person name="Thorpe C."/>
            <person name="Mueller R.L."/>
            <person name="Sun C."/>
            <person name="Waterhouse R.M."/>
            <person name="Yan G."/>
            <person name="Tu Z.J."/>
            <person name="Fang X."/>
            <person name="James A.A."/>
        </authorList>
    </citation>
    <scope>NUCLEOTIDE SEQUENCE [LARGE SCALE GENOMIC DNA]</scope>
    <source>
        <strain evidence="9">Foshan</strain>
    </source>
</reference>
<reference evidence="8" key="2">
    <citation type="submission" date="2025-05" db="UniProtKB">
        <authorList>
            <consortium name="EnsemblMetazoa"/>
        </authorList>
    </citation>
    <scope>IDENTIFICATION</scope>
    <source>
        <strain evidence="8">Foshan</strain>
    </source>
</reference>